<gene>
    <name evidence="5" type="ORF">ACFOZ4_22565</name>
</gene>
<name>A0ABV8LT15_9ACTN</name>
<accession>A0ABV8LT15</accession>
<dbReference type="InterPro" id="IPR035919">
    <property type="entry name" value="EAL_sf"/>
</dbReference>
<feature type="domain" description="GGDEF" evidence="4">
    <location>
        <begin position="312"/>
        <end position="446"/>
    </location>
</feature>
<sequence length="717" mass="77464">MNAYVPAPAEPVEPDGLGRFARRWAEAIGGTSDGPVPHLTEFLERLTRELAAALRDDSAQARAEEVAAALVGADFHSPAAVRRTIEVFADGFLDEIRGEPGAEDEIKLRARLGQLLGGLSAGYAQALRVRTRTEQEAVQRAALRAVRLADDDRRVVEARFRAVFADAAVGIAMVDLGGRLLEVNTAFARMLGFVPEEIRGRTVGEIIGDSGHGPTSSRYLDLLSGGRDHFRTETTRVRPDGSRLVLDLSMSMVRDDDGAPGFLIGVTVDITERRRLQDQLWHESRHDALTGLPNRTLFAERLAERLAEPACGRLGLSFLDLDGFKDVNDSLGHAVGDQLLIAVARRLETAVAYGDRLVARLGGDEFVVLDDDCVGEAAVVGPAEAILAALREPFQVGGRELTISASIGVVDSRAVGADPQALMRAADITLYRAKAEGKSRLARYDPRDSARQITQHTLATALPAALTRQEFFCDYQPIVGLEDRRLRGVEALIRWRHPQLGIVAPNQFIPVAEETGHIAAVGRWVLAAACRQAGEWAAANPTLTCYISVNVAVGQLRRPGLVDDVMQVLTDGGMPPERLQLELTESAVLGDDRGPVGELQRLADAGVRLAIDDFGTGYANLAYLTRLPVRQVKLAGEFLKPLRTGSSVDPKHDRLLSAIITLAHDLGLSVTAEGVEHQAQADRLRALGCDAAQGWLFGRPGPAEQVGRLIARQNSQP</sequence>
<dbReference type="PROSITE" id="PS50112">
    <property type="entry name" value="PAS"/>
    <property type="match status" value="1"/>
</dbReference>
<dbReference type="Gene3D" id="3.30.450.20">
    <property type="entry name" value="PAS domain"/>
    <property type="match status" value="1"/>
</dbReference>
<feature type="domain" description="PAS" evidence="1">
    <location>
        <begin position="156"/>
        <end position="226"/>
    </location>
</feature>
<dbReference type="InterPro" id="IPR052155">
    <property type="entry name" value="Biofilm_reg_signaling"/>
</dbReference>
<evidence type="ECO:0000259" key="2">
    <source>
        <dbReference type="PROSITE" id="PS50113"/>
    </source>
</evidence>
<dbReference type="InterPro" id="IPR001610">
    <property type="entry name" value="PAC"/>
</dbReference>
<dbReference type="SUPFAM" id="SSF55785">
    <property type="entry name" value="PYP-like sensor domain (PAS domain)"/>
    <property type="match status" value="1"/>
</dbReference>
<dbReference type="InterPro" id="IPR001633">
    <property type="entry name" value="EAL_dom"/>
</dbReference>
<dbReference type="CDD" id="cd01949">
    <property type="entry name" value="GGDEF"/>
    <property type="match status" value="1"/>
</dbReference>
<dbReference type="Pfam" id="PF00990">
    <property type="entry name" value="GGDEF"/>
    <property type="match status" value="1"/>
</dbReference>
<dbReference type="Proteomes" id="UP001595816">
    <property type="component" value="Unassembled WGS sequence"/>
</dbReference>
<evidence type="ECO:0000259" key="3">
    <source>
        <dbReference type="PROSITE" id="PS50883"/>
    </source>
</evidence>
<evidence type="ECO:0000313" key="6">
    <source>
        <dbReference type="Proteomes" id="UP001595816"/>
    </source>
</evidence>
<keyword evidence="6" id="KW-1185">Reference proteome</keyword>
<dbReference type="PANTHER" id="PTHR44757:SF2">
    <property type="entry name" value="BIOFILM ARCHITECTURE MAINTENANCE PROTEIN MBAA"/>
    <property type="match status" value="1"/>
</dbReference>
<dbReference type="SMART" id="SM00267">
    <property type="entry name" value="GGDEF"/>
    <property type="match status" value="1"/>
</dbReference>
<dbReference type="InterPro" id="IPR000700">
    <property type="entry name" value="PAS-assoc_C"/>
</dbReference>
<proteinExistence type="predicted"/>
<dbReference type="NCBIfam" id="TIGR00254">
    <property type="entry name" value="GGDEF"/>
    <property type="match status" value="1"/>
</dbReference>
<dbReference type="InterPro" id="IPR029787">
    <property type="entry name" value="Nucleotide_cyclase"/>
</dbReference>
<feature type="domain" description="PAC" evidence="2">
    <location>
        <begin position="230"/>
        <end position="282"/>
    </location>
</feature>
<dbReference type="RefSeq" id="WP_253760800.1">
    <property type="nucleotide sequence ID" value="NZ_JAMZDZ010000001.1"/>
</dbReference>
<dbReference type="PROSITE" id="PS50113">
    <property type="entry name" value="PAC"/>
    <property type="match status" value="1"/>
</dbReference>
<reference evidence="6" key="1">
    <citation type="journal article" date="2019" name="Int. J. Syst. Evol. Microbiol.">
        <title>The Global Catalogue of Microorganisms (GCM) 10K type strain sequencing project: providing services to taxonomists for standard genome sequencing and annotation.</title>
        <authorList>
            <consortium name="The Broad Institute Genomics Platform"/>
            <consortium name="The Broad Institute Genome Sequencing Center for Infectious Disease"/>
            <person name="Wu L."/>
            <person name="Ma J."/>
        </authorList>
    </citation>
    <scope>NUCLEOTIDE SEQUENCE [LARGE SCALE GENOMIC DNA]</scope>
    <source>
        <strain evidence="6">CGMCC 4.7289</strain>
    </source>
</reference>
<evidence type="ECO:0000259" key="4">
    <source>
        <dbReference type="PROSITE" id="PS50887"/>
    </source>
</evidence>
<dbReference type="InterPro" id="IPR043128">
    <property type="entry name" value="Rev_trsase/Diguanyl_cyclase"/>
</dbReference>
<dbReference type="PROSITE" id="PS50883">
    <property type="entry name" value="EAL"/>
    <property type="match status" value="1"/>
</dbReference>
<dbReference type="SUPFAM" id="SSF55073">
    <property type="entry name" value="Nucleotide cyclase"/>
    <property type="match status" value="1"/>
</dbReference>
<dbReference type="SUPFAM" id="SSF141868">
    <property type="entry name" value="EAL domain-like"/>
    <property type="match status" value="1"/>
</dbReference>
<evidence type="ECO:0000313" key="5">
    <source>
        <dbReference type="EMBL" id="MFC4133404.1"/>
    </source>
</evidence>
<dbReference type="SMART" id="SM00052">
    <property type="entry name" value="EAL"/>
    <property type="match status" value="1"/>
</dbReference>
<dbReference type="Gene3D" id="3.20.20.450">
    <property type="entry name" value="EAL domain"/>
    <property type="match status" value="1"/>
</dbReference>
<dbReference type="NCBIfam" id="TIGR00229">
    <property type="entry name" value="sensory_box"/>
    <property type="match status" value="1"/>
</dbReference>
<dbReference type="InterPro" id="IPR000014">
    <property type="entry name" value="PAS"/>
</dbReference>
<dbReference type="InterPro" id="IPR000160">
    <property type="entry name" value="GGDEF_dom"/>
</dbReference>
<comment type="caution">
    <text evidence="5">The sequence shown here is derived from an EMBL/GenBank/DDBJ whole genome shotgun (WGS) entry which is preliminary data.</text>
</comment>
<dbReference type="InterPro" id="IPR013656">
    <property type="entry name" value="PAS_4"/>
</dbReference>
<dbReference type="CDD" id="cd01948">
    <property type="entry name" value="EAL"/>
    <property type="match status" value="1"/>
</dbReference>
<protein>
    <submittedName>
        <fullName evidence="5">Bifunctional diguanylate cyclase/phosphodiesterase</fullName>
    </submittedName>
</protein>
<dbReference type="EMBL" id="JBHSAY010000010">
    <property type="protein sequence ID" value="MFC4133404.1"/>
    <property type="molecule type" value="Genomic_DNA"/>
</dbReference>
<dbReference type="SMART" id="SM00086">
    <property type="entry name" value="PAC"/>
    <property type="match status" value="1"/>
</dbReference>
<feature type="domain" description="EAL" evidence="3">
    <location>
        <begin position="455"/>
        <end position="714"/>
    </location>
</feature>
<dbReference type="PROSITE" id="PS50887">
    <property type="entry name" value="GGDEF"/>
    <property type="match status" value="1"/>
</dbReference>
<dbReference type="Pfam" id="PF08448">
    <property type="entry name" value="PAS_4"/>
    <property type="match status" value="1"/>
</dbReference>
<dbReference type="PANTHER" id="PTHR44757">
    <property type="entry name" value="DIGUANYLATE CYCLASE DGCP"/>
    <property type="match status" value="1"/>
</dbReference>
<dbReference type="CDD" id="cd00130">
    <property type="entry name" value="PAS"/>
    <property type="match status" value="1"/>
</dbReference>
<dbReference type="Gene3D" id="3.30.70.270">
    <property type="match status" value="1"/>
</dbReference>
<evidence type="ECO:0000259" key="1">
    <source>
        <dbReference type="PROSITE" id="PS50112"/>
    </source>
</evidence>
<dbReference type="SMART" id="SM00091">
    <property type="entry name" value="PAS"/>
    <property type="match status" value="1"/>
</dbReference>
<dbReference type="InterPro" id="IPR035965">
    <property type="entry name" value="PAS-like_dom_sf"/>
</dbReference>
<organism evidence="5 6">
    <name type="scientific">Hamadaea flava</name>
    <dbReference type="NCBI Taxonomy" id="1742688"/>
    <lineage>
        <taxon>Bacteria</taxon>
        <taxon>Bacillati</taxon>
        <taxon>Actinomycetota</taxon>
        <taxon>Actinomycetes</taxon>
        <taxon>Micromonosporales</taxon>
        <taxon>Micromonosporaceae</taxon>
        <taxon>Hamadaea</taxon>
    </lineage>
</organism>
<dbReference type="Pfam" id="PF00563">
    <property type="entry name" value="EAL"/>
    <property type="match status" value="1"/>
</dbReference>